<reference evidence="1 2" key="1">
    <citation type="submission" date="2018-09" db="EMBL/GenBank/DDBJ databases">
        <title>Genome sequencing of strain 2DFW10M-5.</title>
        <authorList>
            <person name="Heo J."/>
            <person name="Kim S.-J."/>
            <person name="Kwon S.-W."/>
        </authorList>
    </citation>
    <scope>NUCLEOTIDE SEQUENCE [LARGE SCALE GENOMIC DNA]</scope>
    <source>
        <strain evidence="1 2">2DFW10M-5</strain>
    </source>
</reference>
<dbReference type="EMBL" id="CP032624">
    <property type="protein sequence ID" value="AYG05459.1"/>
    <property type="molecule type" value="Genomic_DNA"/>
</dbReference>
<accession>A0A387BX28</accession>
<keyword evidence="2" id="KW-1185">Reference proteome</keyword>
<dbReference type="NCBIfam" id="NF038084">
    <property type="entry name" value="DHCW_cupin"/>
    <property type="match status" value="1"/>
</dbReference>
<dbReference type="KEGG" id="gry:D7I44_14590"/>
<dbReference type="InterPro" id="IPR011051">
    <property type="entry name" value="RmlC_Cupin_sf"/>
</dbReference>
<evidence type="ECO:0000313" key="2">
    <source>
        <dbReference type="Proteomes" id="UP000275069"/>
    </source>
</evidence>
<dbReference type="OrthoDB" id="9794443at2"/>
<name>A0A387BX28_9MICO</name>
<protein>
    <recommendedName>
        <fullName evidence="3">DHCW motif cupin fold protein</fullName>
    </recommendedName>
</protein>
<dbReference type="SUPFAM" id="SSF51182">
    <property type="entry name" value="RmlC-like cupins"/>
    <property type="match status" value="1"/>
</dbReference>
<sequence>MDVGHPFTTTDWTAIDPTEHAGSAGFALWRTKQIGAVRIRMVEYTPGYVADHWCTRGHILLVTGGELRTELDDGRVIHLTAGQSYEVASNMEAHRSSTARGATLFIVD</sequence>
<organism evidence="1 2">
    <name type="scientific">Gryllotalpicola protaetiae</name>
    <dbReference type="NCBI Taxonomy" id="2419771"/>
    <lineage>
        <taxon>Bacteria</taxon>
        <taxon>Bacillati</taxon>
        <taxon>Actinomycetota</taxon>
        <taxon>Actinomycetes</taxon>
        <taxon>Micrococcales</taxon>
        <taxon>Microbacteriaceae</taxon>
        <taxon>Gryllotalpicola</taxon>
    </lineage>
</organism>
<evidence type="ECO:0008006" key="3">
    <source>
        <dbReference type="Google" id="ProtNLM"/>
    </source>
</evidence>
<dbReference type="Proteomes" id="UP000275069">
    <property type="component" value="Chromosome"/>
</dbReference>
<evidence type="ECO:0000313" key="1">
    <source>
        <dbReference type="EMBL" id="AYG05459.1"/>
    </source>
</evidence>
<proteinExistence type="predicted"/>
<gene>
    <name evidence="1" type="ORF">D7I44_14590</name>
</gene>
<dbReference type="InterPro" id="IPR047713">
    <property type="entry name" value="DHCW_cupin"/>
</dbReference>
<dbReference type="AlphaFoldDB" id="A0A387BX28"/>